<dbReference type="OrthoDB" id="274752at2759"/>
<feature type="region of interest" description="Disordered" evidence="4">
    <location>
        <begin position="37"/>
        <end position="60"/>
    </location>
</feature>
<comment type="caution">
    <text evidence="5">The sequence shown here is derived from an EMBL/GenBank/DDBJ whole genome shotgun (WGS) entry which is preliminary data.</text>
</comment>
<evidence type="ECO:0000256" key="3">
    <source>
        <dbReference type="ARBA" id="ARBA00023274"/>
    </source>
</evidence>
<protein>
    <recommendedName>
        <fullName evidence="7">30S ribosomal protein S17</fullName>
    </recommendedName>
</protein>
<dbReference type="GO" id="GO:0003735">
    <property type="term" value="F:structural constituent of ribosome"/>
    <property type="evidence" value="ECO:0007669"/>
    <property type="project" value="InterPro"/>
</dbReference>
<dbReference type="Pfam" id="PF00366">
    <property type="entry name" value="Ribosomal_S17"/>
    <property type="match status" value="1"/>
</dbReference>
<keyword evidence="2" id="KW-0689">Ribosomal protein</keyword>
<dbReference type="SUPFAM" id="SSF50249">
    <property type="entry name" value="Nucleic acid-binding proteins"/>
    <property type="match status" value="1"/>
</dbReference>
<dbReference type="RefSeq" id="XP_040726315.1">
    <property type="nucleotide sequence ID" value="XM_040869015.1"/>
</dbReference>
<feature type="compositionally biased region" description="Basic and acidic residues" evidence="4">
    <location>
        <begin position="47"/>
        <end position="60"/>
    </location>
</feature>
<sequence>MAHDETNSLGPGDVVRIEACRPMSARKRFAVAELLQKSKISNGAPAKPREQETKTETNAI</sequence>
<evidence type="ECO:0000313" key="6">
    <source>
        <dbReference type="Proteomes" id="UP000193685"/>
    </source>
</evidence>
<dbReference type="GO" id="GO:1990904">
    <property type="term" value="C:ribonucleoprotein complex"/>
    <property type="evidence" value="ECO:0007669"/>
    <property type="project" value="UniProtKB-KW"/>
</dbReference>
<name>A0A1Y2FL39_PROLT</name>
<proteinExistence type="inferred from homology"/>
<gene>
    <name evidence="5" type="ORF">BCR37DRAFT_378300</name>
</gene>
<evidence type="ECO:0000256" key="1">
    <source>
        <dbReference type="ARBA" id="ARBA00010254"/>
    </source>
</evidence>
<dbReference type="GO" id="GO:0005840">
    <property type="term" value="C:ribosome"/>
    <property type="evidence" value="ECO:0007669"/>
    <property type="project" value="UniProtKB-KW"/>
</dbReference>
<evidence type="ECO:0000256" key="2">
    <source>
        <dbReference type="ARBA" id="ARBA00022980"/>
    </source>
</evidence>
<dbReference type="AlphaFoldDB" id="A0A1Y2FL39"/>
<keyword evidence="6" id="KW-1185">Reference proteome</keyword>
<dbReference type="EMBL" id="MCFI01000006">
    <property type="protein sequence ID" value="ORY84297.1"/>
    <property type="molecule type" value="Genomic_DNA"/>
</dbReference>
<evidence type="ECO:0000313" key="5">
    <source>
        <dbReference type="EMBL" id="ORY84297.1"/>
    </source>
</evidence>
<evidence type="ECO:0008006" key="7">
    <source>
        <dbReference type="Google" id="ProtNLM"/>
    </source>
</evidence>
<comment type="similarity">
    <text evidence="1">Belongs to the universal ribosomal protein uS17 family.</text>
</comment>
<dbReference type="Gene3D" id="2.40.50.140">
    <property type="entry name" value="Nucleic acid-binding proteins"/>
    <property type="match status" value="1"/>
</dbReference>
<keyword evidence="3" id="KW-0687">Ribonucleoprotein</keyword>
<organism evidence="5 6">
    <name type="scientific">Protomyces lactucae-debilis</name>
    <dbReference type="NCBI Taxonomy" id="2754530"/>
    <lineage>
        <taxon>Eukaryota</taxon>
        <taxon>Fungi</taxon>
        <taxon>Dikarya</taxon>
        <taxon>Ascomycota</taxon>
        <taxon>Taphrinomycotina</taxon>
        <taxon>Taphrinomycetes</taxon>
        <taxon>Taphrinales</taxon>
        <taxon>Protomycetaceae</taxon>
        <taxon>Protomyces</taxon>
    </lineage>
</organism>
<dbReference type="InterPro" id="IPR012340">
    <property type="entry name" value="NA-bd_OB-fold"/>
</dbReference>
<dbReference type="Proteomes" id="UP000193685">
    <property type="component" value="Unassembled WGS sequence"/>
</dbReference>
<dbReference type="GO" id="GO:0006412">
    <property type="term" value="P:translation"/>
    <property type="evidence" value="ECO:0007669"/>
    <property type="project" value="InterPro"/>
</dbReference>
<evidence type="ECO:0000256" key="4">
    <source>
        <dbReference type="SAM" id="MobiDB-lite"/>
    </source>
</evidence>
<dbReference type="GeneID" id="63785614"/>
<accession>A0A1Y2FL39</accession>
<dbReference type="InterPro" id="IPR000266">
    <property type="entry name" value="Ribosomal_uS17"/>
</dbReference>
<reference evidence="5 6" key="1">
    <citation type="submission" date="2016-07" db="EMBL/GenBank/DDBJ databases">
        <title>Pervasive Adenine N6-methylation of Active Genes in Fungi.</title>
        <authorList>
            <consortium name="DOE Joint Genome Institute"/>
            <person name="Mondo S.J."/>
            <person name="Dannebaum R.O."/>
            <person name="Kuo R.C."/>
            <person name="Labutti K."/>
            <person name="Haridas S."/>
            <person name="Kuo A."/>
            <person name="Salamov A."/>
            <person name="Ahrendt S.R."/>
            <person name="Lipzen A."/>
            <person name="Sullivan W."/>
            <person name="Andreopoulos W.B."/>
            <person name="Clum A."/>
            <person name="Lindquist E."/>
            <person name="Daum C."/>
            <person name="Ramamoorthy G.K."/>
            <person name="Gryganskyi A."/>
            <person name="Culley D."/>
            <person name="Magnuson J.K."/>
            <person name="James T.Y."/>
            <person name="O'Malley M.A."/>
            <person name="Stajich J.E."/>
            <person name="Spatafora J.W."/>
            <person name="Visel A."/>
            <person name="Grigoriev I.V."/>
        </authorList>
    </citation>
    <scope>NUCLEOTIDE SEQUENCE [LARGE SCALE GENOMIC DNA]</scope>
    <source>
        <strain evidence="5 6">12-1054</strain>
    </source>
</reference>
<dbReference type="CDD" id="cd00364">
    <property type="entry name" value="Ribosomal_uS17"/>
    <property type="match status" value="1"/>
</dbReference>